<protein>
    <recommendedName>
        <fullName evidence="1">Halobacterial output domain-containing protein</fullName>
    </recommendedName>
</protein>
<feature type="domain" description="Halobacterial output" evidence="1">
    <location>
        <begin position="14"/>
        <end position="86"/>
    </location>
</feature>
<reference evidence="3" key="1">
    <citation type="submission" date="2016-10" db="EMBL/GenBank/DDBJ databases">
        <authorList>
            <person name="Varghese N."/>
            <person name="Submissions S."/>
        </authorList>
    </citation>
    <scope>NUCLEOTIDE SEQUENCE [LARGE SCALE GENOMIC DNA]</scope>
    <source>
        <strain evidence="3">B4,CECT 8067,JCM 17497</strain>
    </source>
</reference>
<gene>
    <name evidence="2" type="ORF">SAMN04515672_2141</name>
</gene>
<proteinExistence type="predicted"/>
<name>A0A1G8YFK6_9EURY</name>
<keyword evidence="3" id="KW-1185">Reference proteome</keyword>
<dbReference type="Pfam" id="PF18545">
    <property type="entry name" value="HalOD1"/>
    <property type="match status" value="1"/>
</dbReference>
<accession>A0A1G8YFK6</accession>
<dbReference type="InterPro" id="IPR040624">
    <property type="entry name" value="HalOD1"/>
</dbReference>
<organism evidence="2 3">
    <name type="scientific">Natronorubrum texcoconense</name>
    <dbReference type="NCBI Taxonomy" id="1095776"/>
    <lineage>
        <taxon>Archaea</taxon>
        <taxon>Methanobacteriati</taxon>
        <taxon>Methanobacteriota</taxon>
        <taxon>Stenosarchaea group</taxon>
        <taxon>Halobacteria</taxon>
        <taxon>Halobacteriales</taxon>
        <taxon>Natrialbaceae</taxon>
        <taxon>Natronorubrum</taxon>
    </lineage>
</organism>
<dbReference type="OrthoDB" id="271604at2157"/>
<dbReference type="RefSeq" id="WP_090305529.1">
    <property type="nucleotide sequence ID" value="NZ_FNFE01000002.1"/>
</dbReference>
<evidence type="ECO:0000259" key="1">
    <source>
        <dbReference type="Pfam" id="PF18545"/>
    </source>
</evidence>
<dbReference type="AlphaFoldDB" id="A0A1G8YFK6"/>
<dbReference type="EMBL" id="FNFE01000002">
    <property type="protein sequence ID" value="SDK01473.1"/>
    <property type="molecule type" value="Genomic_DNA"/>
</dbReference>
<evidence type="ECO:0000313" key="3">
    <source>
        <dbReference type="Proteomes" id="UP000198882"/>
    </source>
</evidence>
<dbReference type="STRING" id="1095776.SAMN04515672_2141"/>
<evidence type="ECO:0000313" key="2">
    <source>
        <dbReference type="EMBL" id="SDK01473.1"/>
    </source>
</evidence>
<sequence length="88" mass="9507">MTEELLSFAPESTDSTASRSIVERIAALEETDPVTLPPLYDAIDPEALNSLVDTSAARDSRSPATVRFTYCGYDVLVRRDGEITIAAA</sequence>
<dbReference type="Proteomes" id="UP000198882">
    <property type="component" value="Unassembled WGS sequence"/>
</dbReference>